<evidence type="ECO:0000256" key="2">
    <source>
        <dbReference type="SAM" id="SignalP"/>
    </source>
</evidence>
<sequence length="603" mass="63186">MVSRHTGRRRLGAAVATVLAVTVGAGSLAAAPVAATEAPVATQGASGLLPMVPGATPASAGSEGFLVRVPHDGEESKLRWVAYDGGATRDKLVYTIEGIADTSGDMVVTSSDLYGTEAVDMSTGTSFRMRSVPDGPDSFYAGAAGRSLFVRGASKLWLQTGDTEPRAVQGLPETASYDRVRPGDATHGLLTTRTAEGGQRIGLIDLTDAGLTYPYPQQARNPVVSGSRLAWVEDDTATHTLRAVVRDQATGARTVVPLPGTTAGADLKIGLLGDWVTYGTTAVHLGTGEKLALLDRAGAAFTVPDGTAQIVQGSHAVQGQGIFRVSLGTDGRPAVRLLAHAGTPTSALHDVDNDGAADLLGRDTSGVLWRDSPEDGRPRARIGGGWQIYDKIEAVGDIAGAGNPGFTPELVARDGDGVLWLYSGREDGGFTRRVRIGGGWQTYTHLTGGSDLTGDGRPDVVAIDKAGVLWLYRSTGETSRPFEARKRIGHGWDIYNQLSAVGNLAGGPAGDLVARDKDGVLWLYLGKGDGTYTQRTRIGGGWQVYAQLVGAGDVDHDGRADLFAHRPGTKTVYLYSGTGDWRRPFAARVVSDAQSGNAYNHMS</sequence>
<dbReference type="Proteomes" id="UP000517694">
    <property type="component" value="Unassembled WGS sequence"/>
</dbReference>
<feature type="chain" id="PRO_5031347965" evidence="2">
    <location>
        <begin position="31"/>
        <end position="603"/>
    </location>
</feature>
<keyword evidence="4" id="KW-1185">Reference proteome</keyword>
<comment type="caution">
    <text evidence="3">The sequence shown here is derived from an EMBL/GenBank/DDBJ whole genome shotgun (WGS) entry which is preliminary data.</text>
</comment>
<dbReference type="RefSeq" id="WP_159662649.1">
    <property type="nucleotide sequence ID" value="NZ_JACMHY010000006.1"/>
</dbReference>
<accession>A0A7X1I0X8</accession>
<evidence type="ECO:0000313" key="3">
    <source>
        <dbReference type="EMBL" id="MBC2866466.1"/>
    </source>
</evidence>
<dbReference type="Gene3D" id="2.115.10.10">
    <property type="entry name" value="Tachylectin 2"/>
    <property type="match status" value="1"/>
</dbReference>
<dbReference type="InterPro" id="IPR028994">
    <property type="entry name" value="Integrin_alpha_N"/>
</dbReference>
<dbReference type="AlphaFoldDB" id="A0A7X1I0X8"/>
<evidence type="ECO:0000256" key="1">
    <source>
        <dbReference type="ARBA" id="ARBA00022729"/>
    </source>
</evidence>
<dbReference type="PANTHER" id="PTHR44103">
    <property type="entry name" value="PROPROTEIN CONVERTASE P"/>
    <property type="match status" value="1"/>
</dbReference>
<dbReference type="Gene3D" id="2.130.10.130">
    <property type="entry name" value="Integrin alpha, N-terminal"/>
    <property type="match status" value="1"/>
</dbReference>
<feature type="signal peptide" evidence="2">
    <location>
        <begin position="1"/>
        <end position="30"/>
    </location>
</feature>
<dbReference type="PANTHER" id="PTHR44103:SF1">
    <property type="entry name" value="PROPROTEIN CONVERTASE P"/>
    <property type="match status" value="1"/>
</dbReference>
<evidence type="ECO:0000313" key="4">
    <source>
        <dbReference type="Proteomes" id="UP000517694"/>
    </source>
</evidence>
<protein>
    <submittedName>
        <fullName evidence="3">VCBS repeat-containing protein</fullName>
    </submittedName>
</protein>
<keyword evidence="1 2" id="KW-0732">Signal</keyword>
<dbReference type="InterPro" id="IPR013517">
    <property type="entry name" value="FG-GAP"/>
</dbReference>
<organism evidence="3 4">
    <name type="scientific">Streptomyces mexicanus</name>
    <dbReference type="NCBI Taxonomy" id="178566"/>
    <lineage>
        <taxon>Bacteria</taxon>
        <taxon>Bacillati</taxon>
        <taxon>Actinomycetota</taxon>
        <taxon>Actinomycetes</taxon>
        <taxon>Kitasatosporales</taxon>
        <taxon>Streptomycetaceae</taxon>
        <taxon>Streptomyces</taxon>
    </lineage>
</organism>
<dbReference type="SUPFAM" id="SSF69318">
    <property type="entry name" value="Integrin alpha N-terminal domain"/>
    <property type="match status" value="1"/>
</dbReference>
<gene>
    <name evidence="3" type="ORF">H1R13_16220</name>
</gene>
<dbReference type="Pfam" id="PF13517">
    <property type="entry name" value="FG-GAP_3"/>
    <property type="match status" value="1"/>
</dbReference>
<proteinExistence type="predicted"/>
<name>A0A7X1I0X8_9ACTN</name>
<reference evidence="3 4" key="1">
    <citation type="submission" date="2020-08" db="EMBL/GenBank/DDBJ databases">
        <title>Whole-Genome Sequence of French Clinical Streptomyces mexicanus Strain Q0842.</title>
        <authorList>
            <person name="Boxberger M."/>
            <person name="La Scola B."/>
        </authorList>
    </citation>
    <scope>NUCLEOTIDE SEQUENCE [LARGE SCALE GENOMIC DNA]</scope>
    <source>
        <strain evidence="3 4">Marseille-Q0842</strain>
    </source>
</reference>
<dbReference type="EMBL" id="JACMHY010000006">
    <property type="protein sequence ID" value="MBC2866466.1"/>
    <property type="molecule type" value="Genomic_DNA"/>
</dbReference>
<dbReference type="OrthoDB" id="9815928at2"/>